<feature type="domain" description="YjeF C-terminal" evidence="20">
    <location>
        <begin position="225"/>
        <end position="493"/>
    </location>
</feature>
<reference evidence="22 23" key="1">
    <citation type="submission" date="2018-06" db="EMBL/GenBank/DDBJ databases">
        <authorList>
            <consortium name="Pathogen Informatics"/>
            <person name="Doyle S."/>
        </authorList>
    </citation>
    <scope>NUCLEOTIDE SEQUENCE [LARGE SCALE GENOMIC DNA]</scope>
    <source>
        <strain evidence="22 23">NCTC11978</strain>
    </source>
</reference>
<comment type="catalytic activity">
    <reaction evidence="2 18 19">
        <text>(6R)-NADPHX = (6S)-NADPHX</text>
        <dbReference type="Rhea" id="RHEA:32227"/>
        <dbReference type="ChEBI" id="CHEBI:64076"/>
        <dbReference type="ChEBI" id="CHEBI:64077"/>
        <dbReference type="EC" id="5.1.99.6"/>
    </reaction>
</comment>
<dbReference type="GO" id="GO:0046496">
    <property type="term" value="P:nicotinamide nucleotide metabolic process"/>
    <property type="evidence" value="ECO:0007669"/>
    <property type="project" value="UniProtKB-UniRule"/>
</dbReference>
<evidence type="ECO:0000259" key="21">
    <source>
        <dbReference type="PROSITE" id="PS51385"/>
    </source>
</evidence>
<feature type="binding site" evidence="17">
    <location>
        <position position="321"/>
    </location>
    <ligand>
        <name>(6S)-NADPHX</name>
        <dbReference type="ChEBI" id="CHEBI:64076"/>
    </ligand>
</feature>
<comment type="function">
    <text evidence="18">Catalyzes the epimerization of the S- and R-forms of NAD(P)HX, a damaged form of NAD(P)H that is a result of enzymatic or heat-dependent hydration. This is a prerequisite for the S-specific NAD(P)H-hydrate dehydratase to allow the repair of both epimers of NAD(P)HX.</text>
</comment>
<dbReference type="NCBIfam" id="TIGR00197">
    <property type="entry name" value="yjeF_nterm"/>
    <property type="match status" value="1"/>
</dbReference>
<dbReference type="Gene3D" id="3.40.1190.20">
    <property type="match status" value="1"/>
</dbReference>
<evidence type="ECO:0000313" key="23">
    <source>
        <dbReference type="Proteomes" id="UP000254033"/>
    </source>
</evidence>
<feature type="binding site" evidence="17">
    <location>
        <begin position="404"/>
        <end position="408"/>
    </location>
    <ligand>
        <name>AMP</name>
        <dbReference type="ChEBI" id="CHEBI:456215"/>
    </ligand>
</feature>
<dbReference type="PROSITE" id="PS51383">
    <property type="entry name" value="YJEF_C_3"/>
    <property type="match status" value="1"/>
</dbReference>
<keyword evidence="22" id="KW-0808">Transferase</keyword>
<keyword evidence="5 18" id="KW-0479">Metal-binding</keyword>
<dbReference type="InterPro" id="IPR004443">
    <property type="entry name" value="YjeF_N_dom"/>
</dbReference>
<feature type="binding site" evidence="18">
    <location>
        <position position="126"/>
    </location>
    <ligand>
        <name>K(+)</name>
        <dbReference type="ChEBI" id="CHEBI:29103"/>
    </ligand>
</feature>
<evidence type="ECO:0000256" key="16">
    <source>
        <dbReference type="ARBA" id="ARBA00049209"/>
    </source>
</evidence>
<evidence type="ECO:0000256" key="8">
    <source>
        <dbReference type="ARBA" id="ARBA00022857"/>
    </source>
</evidence>
<evidence type="ECO:0000256" key="10">
    <source>
        <dbReference type="ARBA" id="ARBA00023027"/>
    </source>
</evidence>
<comment type="similarity">
    <text evidence="4 19">In the C-terminal section; belongs to the NnrD/CARKD family.</text>
</comment>
<dbReference type="EMBL" id="UGNY01000001">
    <property type="protein sequence ID" value="STX39417.1"/>
    <property type="molecule type" value="Genomic_DNA"/>
</dbReference>
<evidence type="ECO:0000313" key="22">
    <source>
        <dbReference type="EMBL" id="STX39417.1"/>
    </source>
</evidence>
<dbReference type="InterPro" id="IPR030677">
    <property type="entry name" value="Nnr"/>
</dbReference>
<keyword evidence="22" id="KW-0418">Kinase</keyword>
<comment type="subunit">
    <text evidence="17">Homotetramer.</text>
</comment>
<dbReference type="Pfam" id="PF03853">
    <property type="entry name" value="YjeF_N"/>
    <property type="match status" value="1"/>
</dbReference>
<proteinExistence type="inferred from homology"/>
<feature type="binding site" evidence="18">
    <location>
        <position position="159"/>
    </location>
    <ligand>
        <name>(6S)-NADPHX</name>
        <dbReference type="ChEBI" id="CHEBI:64076"/>
    </ligand>
</feature>
<evidence type="ECO:0000256" key="9">
    <source>
        <dbReference type="ARBA" id="ARBA00022958"/>
    </source>
</evidence>
<evidence type="ECO:0000256" key="12">
    <source>
        <dbReference type="ARBA" id="ARBA00023239"/>
    </source>
</evidence>
<dbReference type="RefSeq" id="WP_115175899.1">
    <property type="nucleotide sequence ID" value="NZ_UGNY01000001.1"/>
</dbReference>
<dbReference type="EC" id="5.1.99.6" evidence="19"/>
<organism evidence="22 23">
    <name type="scientific">Legionella feeleii</name>
    <dbReference type="NCBI Taxonomy" id="453"/>
    <lineage>
        <taxon>Bacteria</taxon>
        <taxon>Pseudomonadati</taxon>
        <taxon>Pseudomonadota</taxon>
        <taxon>Gammaproteobacteria</taxon>
        <taxon>Legionellales</taxon>
        <taxon>Legionellaceae</taxon>
        <taxon>Legionella</taxon>
    </lineage>
</organism>
<evidence type="ECO:0000256" key="6">
    <source>
        <dbReference type="ARBA" id="ARBA00022741"/>
    </source>
</evidence>
<evidence type="ECO:0000256" key="7">
    <source>
        <dbReference type="ARBA" id="ARBA00022840"/>
    </source>
</evidence>
<evidence type="ECO:0000256" key="13">
    <source>
        <dbReference type="ARBA" id="ARBA00023268"/>
    </source>
</evidence>
<dbReference type="GO" id="GO:0052856">
    <property type="term" value="F:NAD(P)HX epimerase activity"/>
    <property type="evidence" value="ECO:0007669"/>
    <property type="project" value="UniProtKB-UniRule"/>
</dbReference>
<comment type="similarity">
    <text evidence="3 19">In the N-terminal section; belongs to the NnrE/AIBP family.</text>
</comment>
<evidence type="ECO:0000256" key="17">
    <source>
        <dbReference type="HAMAP-Rule" id="MF_01965"/>
    </source>
</evidence>
<keyword evidence="8 17" id="KW-0521">NADP</keyword>
<dbReference type="HAMAP" id="MF_01965">
    <property type="entry name" value="NADHX_dehydratase"/>
    <property type="match status" value="1"/>
</dbReference>
<evidence type="ECO:0000256" key="2">
    <source>
        <dbReference type="ARBA" id="ARBA00000909"/>
    </source>
</evidence>
<keyword evidence="6 17" id="KW-0547">Nucleotide-binding</keyword>
<comment type="cofactor">
    <cofactor evidence="18 19">
        <name>K(+)</name>
        <dbReference type="ChEBI" id="CHEBI:29103"/>
    </cofactor>
    <text evidence="18 19">Binds 1 potassium ion per subunit.</text>
</comment>
<feature type="binding site" evidence="17">
    <location>
        <position position="367"/>
    </location>
    <ligand>
        <name>(6S)-NADPHX</name>
        <dbReference type="ChEBI" id="CHEBI:64076"/>
    </ligand>
</feature>
<comment type="similarity">
    <text evidence="18">Belongs to the NnrE/AIBP family.</text>
</comment>
<feature type="domain" description="YjeF N-terminal" evidence="21">
    <location>
        <begin position="14"/>
        <end position="216"/>
    </location>
</feature>
<dbReference type="GO" id="GO:0046872">
    <property type="term" value="F:metal ion binding"/>
    <property type="evidence" value="ECO:0007669"/>
    <property type="project" value="UniProtKB-UniRule"/>
</dbReference>
<keyword evidence="11 18" id="KW-0413">Isomerase</keyword>
<dbReference type="GO" id="GO:0005524">
    <property type="term" value="F:ATP binding"/>
    <property type="evidence" value="ECO:0007669"/>
    <property type="project" value="UniProtKB-UniRule"/>
</dbReference>
<accession>A0A378IW12</accession>
<comment type="catalytic activity">
    <reaction evidence="1 18 19">
        <text>(6R)-NADHX = (6S)-NADHX</text>
        <dbReference type="Rhea" id="RHEA:32215"/>
        <dbReference type="ChEBI" id="CHEBI:64074"/>
        <dbReference type="ChEBI" id="CHEBI:64075"/>
        <dbReference type="EC" id="5.1.99.6"/>
    </reaction>
</comment>
<feature type="binding site" evidence="17">
    <location>
        <position position="434"/>
    </location>
    <ligand>
        <name>(6S)-NADPHX</name>
        <dbReference type="ChEBI" id="CHEBI:64076"/>
    </ligand>
</feature>
<dbReference type="CDD" id="cd01171">
    <property type="entry name" value="YXKO-related"/>
    <property type="match status" value="1"/>
</dbReference>
<feature type="binding site" evidence="18">
    <location>
        <begin position="130"/>
        <end position="136"/>
    </location>
    <ligand>
        <name>(6S)-NADPHX</name>
        <dbReference type="ChEBI" id="CHEBI:64076"/>
    </ligand>
</feature>
<dbReference type="SUPFAM" id="SSF53613">
    <property type="entry name" value="Ribokinase-like"/>
    <property type="match status" value="1"/>
</dbReference>
<comment type="caution">
    <text evidence="17">Lacks conserved residue(s) required for the propagation of feature annotation.</text>
</comment>
<comment type="function">
    <text evidence="17">Catalyzes the dehydration of the S-form of NAD(P)HX at the expense of ADP, which is converted to AMP. Together with NAD(P)HX epimerase, which catalyzes the epimerization of the S- and R-forms, the enzyme allows the repair of both epimers of NAD(P)HX, a damaged form of NAD(P)H that is a result of enzymatic or heat-dependent hydration.</text>
</comment>
<dbReference type="GO" id="GO:0016301">
    <property type="term" value="F:kinase activity"/>
    <property type="evidence" value="ECO:0007669"/>
    <property type="project" value="UniProtKB-KW"/>
</dbReference>
<comment type="cofactor">
    <cofactor evidence="17">
        <name>Mg(2+)</name>
        <dbReference type="ChEBI" id="CHEBI:18420"/>
    </cofactor>
</comment>
<evidence type="ECO:0000256" key="5">
    <source>
        <dbReference type="ARBA" id="ARBA00022723"/>
    </source>
</evidence>
<name>A0A378IW12_9GAMM</name>
<keyword evidence="10 17" id="KW-0520">NAD</keyword>
<dbReference type="Proteomes" id="UP000254033">
    <property type="component" value="Unassembled WGS sequence"/>
</dbReference>
<evidence type="ECO:0000256" key="14">
    <source>
        <dbReference type="ARBA" id="ARBA00025153"/>
    </source>
</evidence>
<comment type="similarity">
    <text evidence="17">Belongs to the NnrD/CARKD family.</text>
</comment>
<evidence type="ECO:0000256" key="19">
    <source>
        <dbReference type="PIRNR" id="PIRNR017184"/>
    </source>
</evidence>
<evidence type="ECO:0000259" key="20">
    <source>
        <dbReference type="PROSITE" id="PS51383"/>
    </source>
</evidence>
<dbReference type="PANTHER" id="PTHR12592">
    <property type="entry name" value="ATP-DEPENDENT (S)-NAD(P)H-HYDRATE DEHYDRATASE FAMILY MEMBER"/>
    <property type="match status" value="1"/>
</dbReference>
<feature type="binding site" evidence="18">
    <location>
        <position position="63"/>
    </location>
    <ligand>
        <name>K(+)</name>
        <dbReference type="ChEBI" id="CHEBI:29103"/>
    </ligand>
</feature>
<dbReference type="NCBIfam" id="TIGR00196">
    <property type="entry name" value="yjeF_cterm"/>
    <property type="match status" value="1"/>
</dbReference>
<keyword evidence="7 17" id="KW-0067">ATP-binding</keyword>
<evidence type="ECO:0000256" key="18">
    <source>
        <dbReference type="HAMAP-Rule" id="MF_01966"/>
    </source>
</evidence>
<dbReference type="InterPro" id="IPR000631">
    <property type="entry name" value="CARKD"/>
</dbReference>
<keyword evidence="9 18" id="KW-0630">Potassium</keyword>
<dbReference type="Gene3D" id="3.40.50.10260">
    <property type="entry name" value="YjeF N-terminal domain"/>
    <property type="match status" value="1"/>
</dbReference>
<feature type="binding site" evidence="18">
    <location>
        <position position="162"/>
    </location>
    <ligand>
        <name>K(+)</name>
        <dbReference type="ChEBI" id="CHEBI:29103"/>
    </ligand>
</feature>
<dbReference type="AlphaFoldDB" id="A0A378IW12"/>
<dbReference type="GO" id="GO:0110051">
    <property type="term" value="P:metabolite repair"/>
    <property type="evidence" value="ECO:0007669"/>
    <property type="project" value="TreeGrafter"/>
</dbReference>
<evidence type="ECO:0000256" key="4">
    <source>
        <dbReference type="ARBA" id="ARBA00009524"/>
    </source>
</evidence>
<dbReference type="PIRSF" id="PIRSF017184">
    <property type="entry name" value="Nnr"/>
    <property type="match status" value="1"/>
</dbReference>
<comment type="catalytic activity">
    <reaction evidence="16 17 19">
        <text>(6S)-NADPHX + ADP = AMP + phosphate + NADPH + H(+)</text>
        <dbReference type="Rhea" id="RHEA:32235"/>
        <dbReference type="ChEBI" id="CHEBI:15378"/>
        <dbReference type="ChEBI" id="CHEBI:43474"/>
        <dbReference type="ChEBI" id="CHEBI:57783"/>
        <dbReference type="ChEBI" id="CHEBI:64076"/>
        <dbReference type="ChEBI" id="CHEBI:456215"/>
        <dbReference type="ChEBI" id="CHEBI:456216"/>
        <dbReference type="EC" id="4.2.1.136"/>
    </reaction>
</comment>
<dbReference type="PANTHER" id="PTHR12592:SF0">
    <property type="entry name" value="ATP-DEPENDENT (S)-NAD(P)H-HYDRATE DEHYDRATASE"/>
    <property type="match status" value="1"/>
</dbReference>
<dbReference type="InterPro" id="IPR029056">
    <property type="entry name" value="Ribokinase-like"/>
</dbReference>
<dbReference type="SUPFAM" id="SSF64153">
    <property type="entry name" value="YjeF N-terminal domain-like"/>
    <property type="match status" value="1"/>
</dbReference>
<comment type="catalytic activity">
    <reaction evidence="15 17 19">
        <text>(6S)-NADHX + ADP = AMP + phosphate + NADH + H(+)</text>
        <dbReference type="Rhea" id="RHEA:32223"/>
        <dbReference type="ChEBI" id="CHEBI:15378"/>
        <dbReference type="ChEBI" id="CHEBI:43474"/>
        <dbReference type="ChEBI" id="CHEBI:57945"/>
        <dbReference type="ChEBI" id="CHEBI:64074"/>
        <dbReference type="ChEBI" id="CHEBI:456215"/>
        <dbReference type="ChEBI" id="CHEBI:456216"/>
        <dbReference type="EC" id="4.2.1.136"/>
    </reaction>
</comment>
<dbReference type="InterPro" id="IPR036652">
    <property type="entry name" value="YjeF_N_dom_sf"/>
</dbReference>
<keyword evidence="12 17" id="KW-0456">Lyase</keyword>
<feature type="binding site" evidence="17">
    <location>
        <position position="433"/>
    </location>
    <ligand>
        <name>AMP</name>
        <dbReference type="ChEBI" id="CHEBI:456215"/>
    </ligand>
</feature>
<comment type="function">
    <text evidence="14 19">Bifunctional enzyme that catalyzes the epimerization of the S- and R-forms of NAD(P)HX and the dehydration of the S-form of NAD(P)HX at the expense of ADP, which is converted to AMP. This allows the repair of both epimers of NAD(P)HX, a damaged form of NAD(P)H that is a result of enzymatic or heat-dependent hydration.</text>
</comment>
<dbReference type="EC" id="4.2.1.136" evidence="19"/>
<dbReference type="PROSITE" id="PS51385">
    <property type="entry name" value="YJEF_N"/>
    <property type="match status" value="1"/>
</dbReference>
<gene>
    <name evidence="22" type="primary">yjeF</name>
    <name evidence="17" type="synonym">nnrD</name>
    <name evidence="18" type="synonym">nnrE</name>
    <name evidence="22" type="ORF">NCTC11978_02615</name>
</gene>
<evidence type="ECO:0000256" key="15">
    <source>
        <dbReference type="ARBA" id="ARBA00048238"/>
    </source>
</evidence>
<dbReference type="Pfam" id="PF01256">
    <property type="entry name" value="Carb_kinase"/>
    <property type="match status" value="1"/>
</dbReference>
<dbReference type="HAMAP" id="MF_01966">
    <property type="entry name" value="NADHX_epimerase"/>
    <property type="match status" value="1"/>
</dbReference>
<evidence type="ECO:0000256" key="1">
    <source>
        <dbReference type="ARBA" id="ARBA00000013"/>
    </source>
</evidence>
<protein>
    <recommendedName>
        <fullName evidence="19">Bifunctional NAD(P)H-hydrate repair enzyme</fullName>
    </recommendedName>
    <alternativeName>
        <fullName evidence="19">Nicotinamide nucleotide repair protein</fullName>
    </alternativeName>
    <domain>
        <recommendedName>
            <fullName evidence="19">ADP-dependent (S)-NAD(P)H-hydrate dehydratase</fullName>
            <ecNumber evidence="19">4.2.1.136</ecNumber>
        </recommendedName>
        <alternativeName>
            <fullName evidence="19">ADP-dependent NAD(P)HX dehydratase</fullName>
        </alternativeName>
    </domain>
    <domain>
        <recommendedName>
            <fullName evidence="19">NAD(P)H-hydrate epimerase</fullName>
            <ecNumber evidence="19">5.1.99.6</ecNumber>
        </recommendedName>
    </domain>
</protein>
<keyword evidence="13" id="KW-0511">Multifunctional enzyme</keyword>
<dbReference type="GO" id="GO:0052855">
    <property type="term" value="F:ADP-dependent NAD(P)H-hydrate dehydratase activity"/>
    <property type="evidence" value="ECO:0007669"/>
    <property type="project" value="UniProtKB-UniRule"/>
</dbReference>
<evidence type="ECO:0000256" key="3">
    <source>
        <dbReference type="ARBA" id="ARBA00006001"/>
    </source>
</evidence>
<evidence type="ECO:0000256" key="11">
    <source>
        <dbReference type="ARBA" id="ARBA00023235"/>
    </source>
</evidence>
<sequence length="497" mass="51931">MTTSKVALYQAKHIRLCEEMATDDLGLSEDELMLRAGTSAFSTLSMLYPTVRTLAIFCGSGNNAGDGYVLARLAHKKGYSVVVNQHKTIEDLPPPAARAAAAAIAAGVSCQCLDDAIDPEAELIVDALLGIGLQGDVHGPIATAINQINDSGLPVLALDVPSGLNADTGCVKGVAVKANVTVTFIACKLGLMTLDGPDHCGELVCHSLQLESCLLKIKPAAYLLDENLGHALLPRRLKNSHKGHFGHVLVIGGGHGMPGSVYLAANAALRVGAGLVTIATRPEYAGQVLPLLPEAMIYGIEESVELLPLIARATVCIIGPGLGEDEWAKVLFNQAIASQLPMVIDASALRLLAQNPQHDDNWILTPHPGEAASLLQCSNAEIQKDRYQTILALQQQYGGNVVLKGVGSMVCTDEPGVYLCADGNPGMASAGMGDALSGVIAGLIAQGLALAEAVKLGVWIHASAADAAAAVMGERGLLASDLMPYLRRQVNYLSRIK</sequence>